<evidence type="ECO:0000256" key="1">
    <source>
        <dbReference type="ARBA" id="ARBA00006484"/>
    </source>
</evidence>
<dbReference type="PANTHER" id="PTHR44196:SF1">
    <property type="entry name" value="DEHYDROGENASE_REDUCTASE SDR FAMILY MEMBER 7B"/>
    <property type="match status" value="1"/>
</dbReference>
<dbReference type="InterPro" id="IPR036291">
    <property type="entry name" value="NAD(P)-bd_dom_sf"/>
</dbReference>
<dbReference type="PRINTS" id="PR00081">
    <property type="entry name" value="GDHRDH"/>
</dbReference>
<keyword evidence="4" id="KW-1185">Reference proteome</keyword>
<reference evidence="3" key="2">
    <citation type="submission" date="2023-02" db="EMBL/GenBank/DDBJ databases">
        <title>'Rhodoalgimonas zhirmunskyi' gen. nov., isolated from a red alga.</title>
        <authorList>
            <person name="Nedashkovskaya O.I."/>
            <person name="Otstavnykh N.Y."/>
            <person name="Bystritskaya E.P."/>
            <person name="Balabanova L.A."/>
            <person name="Isaeva M.P."/>
        </authorList>
    </citation>
    <scope>NUCLEOTIDE SEQUENCE</scope>
    <source>
        <strain evidence="3">KCTC 52189</strain>
    </source>
</reference>
<dbReference type="InterPro" id="IPR002347">
    <property type="entry name" value="SDR_fam"/>
</dbReference>
<dbReference type="AlphaFoldDB" id="A0AAE4B5H7"/>
<evidence type="ECO:0000313" key="3">
    <source>
        <dbReference type="EMBL" id="MDQ2092043.1"/>
    </source>
</evidence>
<proteinExistence type="inferred from homology"/>
<evidence type="ECO:0000256" key="2">
    <source>
        <dbReference type="ARBA" id="ARBA00023002"/>
    </source>
</evidence>
<dbReference type="Gene3D" id="3.40.50.720">
    <property type="entry name" value="NAD(P)-binding Rossmann-like Domain"/>
    <property type="match status" value="1"/>
</dbReference>
<dbReference type="Proteomes" id="UP001226762">
    <property type="component" value="Unassembled WGS sequence"/>
</dbReference>
<dbReference type="Pfam" id="PF00106">
    <property type="entry name" value="adh_short"/>
    <property type="match status" value="1"/>
</dbReference>
<dbReference type="GO" id="GO:0016020">
    <property type="term" value="C:membrane"/>
    <property type="evidence" value="ECO:0007669"/>
    <property type="project" value="TreeGrafter"/>
</dbReference>
<accession>A0AAE4B5H7</accession>
<comment type="caution">
    <text evidence="3">The sequence shown here is derived from an EMBL/GenBank/DDBJ whole genome shotgun (WGS) entry which is preliminary data.</text>
</comment>
<comment type="similarity">
    <text evidence="1">Belongs to the short-chain dehydrogenases/reductases (SDR) family.</text>
</comment>
<reference evidence="3" key="1">
    <citation type="submission" date="2022-07" db="EMBL/GenBank/DDBJ databases">
        <authorList>
            <person name="Otstavnykh N."/>
            <person name="Isaeva M."/>
            <person name="Bystritskaya E."/>
        </authorList>
    </citation>
    <scope>NUCLEOTIDE SEQUENCE</scope>
    <source>
        <strain evidence="3">KCTC 52189</strain>
    </source>
</reference>
<organism evidence="3 4">
    <name type="scientific">Marimonas arenosa</name>
    <dbReference type="NCBI Taxonomy" id="1795305"/>
    <lineage>
        <taxon>Bacteria</taxon>
        <taxon>Pseudomonadati</taxon>
        <taxon>Pseudomonadota</taxon>
        <taxon>Alphaproteobacteria</taxon>
        <taxon>Rhodobacterales</taxon>
        <taxon>Paracoccaceae</taxon>
        <taxon>Marimonas</taxon>
    </lineage>
</organism>
<name>A0AAE4B5H7_9RHOB</name>
<sequence length="250" mass="26956">MPGHTTTETWIILGATSSMARALSRALAEQGHALLLAGRDTEDMKRLAADCDARGAAWAQAVAFDARKPATFTPLIEKLSEQEGMLNAAVFVGSMPEQSAIDEDPSLIDGTVTDSFTGPARFLQMMAPLIEARGGGTVVGIGSVAGDRGRVGNYVYGAAKAGFHTYLSGLRNRLGRSGAHVVTVKPGFVDTAMTWGIEGMFLVAPPEKVAQDILRAVERKKNVIYTPFFWRYIMLIIRSIPEPIFKKLSI</sequence>
<dbReference type="PANTHER" id="PTHR44196">
    <property type="entry name" value="DEHYDROGENASE/REDUCTASE SDR FAMILY MEMBER 7B"/>
    <property type="match status" value="1"/>
</dbReference>
<keyword evidence="2" id="KW-0560">Oxidoreductase</keyword>
<dbReference type="SUPFAM" id="SSF51735">
    <property type="entry name" value="NAD(P)-binding Rossmann-fold domains"/>
    <property type="match status" value="1"/>
</dbReference>
<dbReference type="RefSeq" id="WP_306737348.1">
    <property type="nucleotide sequence ID" value="NZ_JANHAX010000007.1"/>
</dbReference>
<protein>
    <submittedName>
        <fullName evidence="3">SDR family oxidoreductase</fullName>
    </submittedName>
</protein>
<dbReference type="EMBL" id="JANHAX010000007">
    <property type="protein sequence ID" value="MDQ2092043.1"/>
    <property type="molecule type" value="Genomic_DNA"/>
</dbReference>
<evidence type="ECO:0000313" key="4">
    <source>
        <dbReference type="Proteomes" id="UP001226762"/>
    </source>
</evidence>
<dbReference type="GO" id="GO:0016491">
    <property type="term" value="F:oxidoreductase activity"/>
    <property type="evidence" value="ECO:0007669"/>
    <property type="project" value="UniProtKB-KW"/>
</dbReference>
<dbReference type="NCBIfam" id="NF005489">
    <property type="entry name" value="PRK07102.1"/>
    <property type="match status" value="1"/>
</dbReference>
<gene>
    <name evidence="3" type="ORF">NO357_19245</name>
</gene>